<feature type="region of interest" description="Disordered" evidence="1">
    <location>
        <begin position="1"/>
        <end position="32"/>
    </location>
</feature>
<proteinExistence type="predicted"/>
<accession>A0ABU2LXX3</accession>
<gene>
    <name evidence="2" type="ORF">RNC47_29325</name>
</gene>
<reference evidence="3" key="1">
    <citation type="submission" date="2023-07" db="EMBL/GenBank/DDBJ databases">
        <title>30 novel species of actinomycetes from the DSMZ collection.</title>
        <authorList>
            <person name="Nouioui I."/>
        </authorList>
    </citation>
    <scope>NUCLEOTIDE SEQUENCE [LARGE SCALE GENOMIC DNA]</scope>
    <source>
        <strain evidence="3">DSM 44918</strain>
    </source>
</reference>
<dbReference type="Proteomes" id="UP001183420">
    <property type="component" value="Unassembled WGS sequence"/>
</dbReference>
<evidence type="ECO:0000256" key="1">
    <source>
        <dbReference type="SAM" id="MobiDB-lite"/>
    </source>
</evidence>
<dbReference type="InterPro" id="IPR045652">
    <property type="entry name" value="DUF6397"/>
</dbReference>
<dbReference type="RefSeq" id="WP_311603030.1">
    <property type="nucleotide sequence ID" value="NZ_JAVREM010000063.1"/>
</dbReference>
<protein>
    <submittedName>
        <fullName evidence="2">DUF6397 family protein</fullName>
    </submittedName>
</protein>
<evidence type="ECO:0000313" key="3">
    <source>
        <dbReference type="Proteomes" id="UP001183420"/>
    </source>
</evidence>
<comment type="caution">
    <text evidence="2">The sequence shown here is derived from an EMBL/GenBank/DDBJ whole genome shotgun (WGS) entry which is preliminary data.</text>
</comment>
<dbReference type="EMBL" id="JAVREM010000063">
    <property type="protein sequence ID" value="MDT0322426.1"/>
    <property type="molecule type" value="Genomic_DNA"/>
</dbReference>
<keyword evidence="3" id="KW-1185">Reference proteome</keyword>
<organism evidence="2 3">
    <name type="scientific">Streptomyces millisiae</name>
    <dbReference type="NCBI Taxonomy" id="3075542"/>
    <lineage>
        <taxon>Bacteria</taxon>
        <taxon>Bacillati</taxon>
        <taxon>Actinomycetota</taxon>
        <taxon>Actinomycetes</taxon>
        <taxon>Kitasatosporales</taxon>
        <taxon>Streptomycetaceae</taxon>
        <taxon>Streptomyces</taxon>
    </lineage>
</organism>
<dbReference type="Pfam" id="PF19934">
    <property type="entry name" value="DUF6397"/>
    <property type="match status" value="1"/>
</dbReference>
<sequence length="225" mass="25138">MATFPLPTPRTHQNPSEAPRGPAAWTAGRAPGPRLVSASDGAALLDVSPSRFARLARGGCFSPAEFRISPLHIVTWWYPAAELRLFAARESRLLGGPIPEGLRRALGRGEDWRPRRWRTRRTAELVRRTTEPWRRAAVFAAVLEPPLLLRRVPEPRERALLRRLRPALADPPPPGFRQRAFQELLTAAAPDEARWYVRGLELALRDARARPPAGPRLRAGRPPGP</sequence>
<name>A0ABU2LXX3_9ACTN</name>
<evidence type="ECO:0000313" key="2">
    <source>
        <dbReference type="EMBL" id="MDT0322426.1"/>
    </source>
</evidence>